<dbReference type="Gene3D" id="1.10.10.2830">
    <property type="match status" value="1"/>
</dbReference>
<feature type="domain" description="ParB-like N-terminal" evidence="3">
    <location>
        <begin position="94"/>
        <end position="184"/>
    </location>
</feature>
<dbReference type="RefSeq" id="WP_224000021.1">
    <property type="nucleotide sequence ID" value="NZ_CAJZAF010000003.1"/>
</dbReference>
<dbReference type="SUPFAM" id="SSF109709">
    <property type="entry name" value="KorB DNA-binding domain-like"/>
    <property type="match status" value="1"/>
</dbReference>
<dbReference type="Gene3D" id="3.90.1530.30">
    <property type="match status" value="1"/>
</dbReference>
<evidence type="ECO:0000259" key="3">
    <source>
        <dbReference type="SMART" id="SM00470"/>
    </source>
</evidence>
<name>A0ABM8WET0_9BURK</name>
<dbReference type="PANTHER" id="PTHR33375:SF1">
    <property type="entry name" value="CHROMOSOME-PARTITIONING PROTEIN PARB-RELATED"/>
    <property type="match status" value="1"/>
</dbReference>
<evidence type="ECO:0000256" key="2">
    <source>
        <dbReference type="SAM" id="MobiDB-lite"/>
    </source>
</evidence>
<feature type="compositionally biased region" description="Basic and acidic residues" evidence="2">
    <location>
        <begin position="1"/>
        <end position="13"/>
    </location>
</feature>
<dbReference type="InterPro" id="IPR003115">
    <property type="entry name" value="ParB_N"/>
</dbReference>
<dbReference type="InterPro" id="IPR036086">
    <property type="entry name" value="ParB/Sulfiredoxin_sf"/>
</dbReference>
<dbReference type="InterPro" id="IPR050336">
    <property type="entry name" value="Chromosome_partition/occlusion"/>
</dbReference>
<comment type="caution">
    <text evidence="4">The sequence shown here is derived from an EMBL/GenBank/DDBJ whole genome shotgun (WGS) entry which is preliminary data.</text>
</comment>
<protein>
    <submittedName>
        <fullName evidence="4">Nucleoid occlusion protein</fullName>
    </submittedName>
</protein>
<gene>
    <name evidence="4" type="primary">noc_2</name>
    <name evidence="4" type="ORF">LMG23994_00824</name>
</gene>
<accession>A0ABM8WET0</accession>
<comment type="similarity">
    <text evidence="1">Belongs to the ParB family.</text>
</comment>
<keyword evidence="5" id="KW-1185">Reference proteome</keyword>
<evidence type="ECO:0000313" key="4">
    <source>
        <dbReference type="EMBL" id="CAG9165811.1"/>
    </source>
</evidence>
<evidence type="ECO:0000313" key="5">
    <source>
        <dbReference type="Proteomes" id="UP000701702"/>
    </source>
</evidence>
<evidence type="ECO:0000256" key="1">
    <source>
        <dbReference type="ARBA" id="ARBA00006295"/>
    </source>
</evidence>
<dbReference type="Proteomes" id="UP000701702">
    <property type="component" value="Unassembled WGS sequence"/>
</dbReference>
<feature type="region of interest" description="Disordered" evidence="2">
    <location>
        <begin position="1"/>
        <end position="84"/>
    </location>
</feature>
<reference evidence="4 5" key="1">
    <citation type="submission" date="2021-08" db="EMBL/GenBank/DDBJ databases">
        <authorList>
            <person name="Peeters C."/>
        </authorList>
    </citation>
    <scope>NUCLEOTIDE SEQUENCE [LARGE SCALE GENOMIC DNA]</scope>
    <source>
        <strain evidence="4 5">LMG 23994</strain>
    </source>
</reference>
<sequence length="360" mass="39554">MAKSRLEQMREQANKALNAAPPPDRFARAQALMERQPTGFSEKQPEPANVSQPTAEILRGDFTHEGPPSMHPKPSRAEGASSGAAQLANEPFYEETDVGLIDENPFNARRLYRPERVHELAGSMRADGQLVPGIATIRDGRRVLAGGHYRFKALKVAGISRMKLLIHPSLTDQQLYQLSYKENAEREAQSPLDNALAWRALIDEGIYPNESAIAEVTGMSLPNVNKTLAILKLSESVLDTVKERPEPFALSTLYQLTLLERAAGAAVAGVMAIKVRDEVAVCRDVEEARARYENKTVRKQKETSRQHRLVGSDGSPLGVLKDWDSGKVSFEITLPDAAQRQALVEELKARFAPPAASDGS</sequence>
<dbReference type="Pfam" id="PF02195">
    <property type="entry name" value="ParB_N"/>
    <property type="match status" value="1"/>
</dbReference>
<dbReference type="SMART" id="SM00470">
    <property type="entry name" value="ParB"/>
    <property type="match status" value="1"/>
</dbReference>
<dbReference type="SUPFAM" id="SSF110849">
    <property type="entry name" value="ParB/Sulfiredoxin"/>
    <property type="match status" value="1"/>
</dbReference>
<organism evidence="4 5">
    <name type="scientific">Cupriavidus pinatubonensis</name>
    <dbReference type="NCBI Taxonomy" id="248026"/>
    <lineage>
        <taxon>Bacteria</taxon>
        <taxon>Pseudomonadati</taxon>
        <taxon>Pseudomonadota</taxon>
        <taxon>Betaproteobacteria</taxon>
        <taxon>Burkholderiales</taxon>
        <taxon>Burkholderiaceae</taxon>
        <taxon>Cupriavidus</taxon>
    </lineage>
</organism>
<dbReference type="NCBIfam" id="TIGR00180">
    <property type="entry name" value="parB_part"/>
    <property type="match status" value="1"/>
</dbReference>
<dbReference type="EMBL" id="CAJZAF010000003">
    <property type="protein sequence ID" value="CAG9165811.1"/>
    <property type="molecule type" value="Genomic_DNA"/>
</dbReference>
<dbReference type="InterPro" id="IPR004437">
    <property type="entry name" value="ParB/RepB/Spo0J"/>
</dbReference>
<proteinExistence type="inferred from homology"/>
<dbReference type="PANTHER" id="PTHR33375">
    <property type="entry name" value="CHROMOSOME-PARTITIONING PROTEIN PARB-RELATED"/>
    <property type="match status" value="1"/>
</dbReference>